<evidence type="ECO:0000256" key="1">
    <source>
        <dbReference type="SAM" id="Phobius"/>
    </source>
</evidence>
<dbReference type="EMBL" id="GGEC01056052">
    <property type="protein sequence ID" value="MBX36536.1"/>
    <property type="molecule type" value="Transcribed_RNA"/>
</dbReference>
<name>A0A2P2N277_RHIMU</name>
<reference evidence="2" key="1">
    <citation type="submission" date="2018-02" db="EMBL/GenBank/DDBJ databases">
        <title>Rhizophora mucronata_Transcriptome.</title>
        <authorList>
            <person name="Meera S.P."/>
            <person name="Sreeshan A."/>
            <person name="Augustine A."/>
        </authorList>
    </citation>
    <scope>NUCLEOTIDE SEQUENCE</scope>
    <source>
        <tissue evidence="2">Leaf</tissue>
    </source>
</reference>
<keyword evidence="1" id="KW-0472">Membrane</keyword>
<proteinExistence type="predicted"/>
<evidence type="ECO:0000313" key="2">
    <source>
        <dbReference type="EMBL" id="MBX36536.1"/>
    </source>
</evidence>
<feature type="transmembrane region" description="Helical" evidence="1">
    <location>
        <begin position="31"/>
        <end position="55"/>
    </location>
</feature>
<accession>A0A2P2N277</accession>
<keyword evidence="1" id="KW-0812">Transmembrane</keyword>
<organism evidence="2">
    <name type="scientific">Rhizophora mucronata</name>
    <name type="common">Asiatic mangrove</name>
    <dbReference type="NCBI Taxonomy" id="61149"/>
    <lineage>
        <taxon>Eukaryota</taxon>
        <taxon>Viridiplantae</taxon>
        <taxon>Streptophyta</taxon>
        <taxon>Embryophyta</taxon>
        <taxon>Tracheophyta</taxon>
        <taxon>Spermatophyta</taxon>
        <taxon>Magnoliopsida</taxon>
        <taxon>eudicotyledons</taxon>
        <taxon>Gunneridae</taxon>
        <taxon>Pentapetalae</taxon>
        <taxon>rosids</taxon>
        <taxon>fabids</taxon>
        <taxon>Malpighiales</taxon>
        <taxon>Rhizophoraceae</taxon>
        <taxon>Rhizophora</taxon>
    </lineage>
</organism>
<sequence length="78" mass="9034">MVDLKFSPFSLWKLAIAINRQKRRKLITCPLYHLICFLPISLCLSIFIQIFLSLWRLFCLVSFLSVSLGTEHATSFSP</sequence>
<protein>
    <submittedName>
        <fullName evidence="2">Uncharacterized protein</fullName>
    </submittedName>
</protein>
<dbReference type="AlphaFoldDB" id="A0A2P2N277"/>
<keyword evidence="1" id="KW-1133">Transmembrane helix</keyword>